<dbReference type="Gene3D" id="2.120.10.30">
    <property type="entry name" value="TolB, C-terminal domain"/>
    <property type="match status" value="2"/>
</dbReference>
<dbReference type="CDD" id="cd05819">
    <property type="entry name" value="NHL"/>
    <property type="match status" value="1"/>
</dbReference>
<dbReference type="GO" id="GO:0008270">
    <property type="term" value="F:zinc ion binding"/>
    <property type="evidence" value="ECO:0007669"/>
    <property type="project" value="UniProtKB-KW"/>
</dbReference>
<name>A0A2G6E8T6_9BACT</name>
<evidence type="ECO:0000313" key="5">
    <source>
        <dbReference type="EMBL" id="PID58500.1"/>
    </source>
</evidence>
<dbReference type="Pfam" id="PF01436">
    <property type="entry name" value="NHL"/>
    <property type="match status" value="2"/>
</dbReference>
<comment type="caution">
    <text evidence="5">The sequence shown here is derived from an EMBL/GenBank/DDBJ whole genome shotgun (WGS) entry which is preliminary data.</text>
</comment>
<feature type="repeat" description="NHL" evidence="2">
    <location>
        <begin position="632"/>
        <end position="665"/>
    </location>
</feature>
<dbReference type="InterPro" id="IPR011600">
    <property type="entry name" value="Pept_C14_caspase"/>
</dbReference>
<organism evidence="5 6">
    <name type="scientific">candidate division KSB3 bacterium</name>
    <dbReference type="NCBI Taxonomy" id="2044937"/>
    <lineage>
        <taxon>Bacteria</taxon>
        <taxon>candidate division KSB3</taxon>
    </lineage>
</organism>
<dbReference type="AlphaFoldDB" id="A0A2G6E8T6"/>
<dbReference type="InterPro" id="IPR050952">
    <property type="entry name" value="TRIM-NHL_E3_ligases"/>
</dbReference>
<evidence type="ECO:0000313" key="6">
    <source>
        <dbReference type="Proteomes" id="UP000229740"/>
    </source>
</evidence>
<dbReference type="SUPFAM" id="SSF101898">
    <property type="entry name" value="NHL repeat"/>
    <property type="match status" value="1"/>
</dbReference>
<protein>
    <recommendedName>
        <fullName evidence="4">Peptidase C14 caspase domain-containing protein</fullName>
    </recommendedName>
</protein>
<dbReference type="InterPro" id="IPR011042">
    <property type="entry name" value="6-blade_b-propeller_TolB-like"/>
</dbReference>
<evidence type="ECO:0000259" key="4">
    <source>
        <dbReference type="Pfam" id="PF00656"/>
    </source>
</evidence>
<evidence type="ECO:0000256" key="1">
    <source>
        <dbReference type="ARBA" id="ARBA00022737"/>
    </source>
</evidence>
<dbReference type="PROSITE" id="PS51125">
    <property type="entry name" value="NHL"/>
    <property type="match status" value="2"/>
</dbReference>
<dbReference type="PANTHER" id="PTHR24104">
    <property type="entry name" value="E3 UBIQUITIN-PROTEIN LIGASE NHLRC1-RELATED"/>
    <property type="match status" value="1"/>
</dbReference>
<reference evidence="5 6" key="1">
    <citation type="submission" date="2017-10" db="EMBL/GenBank/DDBJ databases">
        <title>Novel microbial diversity and functional potential in the marine mammal oral microbiome.</title>
        <authorList>
            <person name="Dudek N.K."/>
            <person name="Sun C.L."/>
            <person name="Burstein D."/>
            <person name="Kantor R.S."/>
            <person name="Aliaga Goltsman D.S."/>
            <person name="Bik E.M."/>
            <person name="Thomas B.C."/>
            <person name="Banfield J.F."/>
            <person name="Relman D.A."/>
        </authorList>
    </citation>
    <scope>NUCLEOTIDE SEQUENCE [LARGE SCALE GENOMIC DNA]</scope>
    <source>
        <strain evidence="5">DOLZORAL124_49_17</strain>
    </source>
</reference>
<feature type="region of interest" description="Disordered" evidence="3">
    <location>
        <begin position="225"/>
        <end position="260"/>
    </location>
</feature>
<evidence type="ECO:0000256" key="2">
    <source>
        <dbReference type="PROSITE-ProRule" id="PRU00504"/>
    </source>
</evidence>
<dbReference type="PANTHER" id="PTHR24104:SF25">
    <property type="entry name" value="PROTEIN LIN-41"/>
    <property type="match status" value="1"/>
</dbReference>
<feature type="repeat" description="NHL" evidence="2">
    <location>
        <begin position="587"/>
        <end position="617"/>
    </location>
</feature>
<dbReference type="SUPFAM" id="SSF52129">
    <property type="entry name" value="Caspase-like"/>
    <property type="match status" value="1"/>
</dbReference>
<feature type="domain" description="Peptidase C14 caspase" evidence="4">
    <location>
        <begin position="47"/>
        <end position="340"/>
    </location>
</feature>
<dbReference type="Gene3D" id="3.40.50.1460">
    <property type="match status" value="1"/>
</dbReference>
<dbReference type="InterPro" id="IPR001258">
    <property type="entry name" value="NHL_repeat"/>
</dbReference>
<dbReference type="Proteomes" id="UP000229740">
    <property type="component" value="Unassembled WGS sequence"/>
</dbReference>
<dbReference type="Pfam" id="PF00656">
    <property type="entry name" value="Peptidase_C14"/>
    <property type="match status" value="1"/>
</dbReference>
<dbReference type="InterPro" id="IPR029030">
    <property type="entry name" value="Caspase-like_dom_sf"/>
</dbReference>
<sequence length="670" mass="75185">MFFTQRRDTLMTKSIAGLAGCLFTAFCVPGLLFAQGGVKDTDFYSKSWAVVIGINDYQNHQYNLEYAVNDAEAMALRFEHMGFEEVIPVIDADATRENILQLLTVELPQKIEENDRLVIFYAGHGASGQLMNPDEWISGQDRVGFLVPHDAVFDFKSLDDNAIAIENYQSFLEETHFISLEDLRNVSDSIRAKQILYILDGCYSGFLDPAAYKFRSARRTAFVGESSATAHGTQRGLEINPPRPADNESQRGMKLSVDDSGPLHEEKKLASRPTVQILTAGSSGEPVVEKGGHGIFTFYLLRSLDGFIDDNANCVVRVSEMAYYLREVVPKASRGQQTPLFGRISGEGDMIFVPSICNPLEEKDLAAPTADSDWQKAEAYKAKTQGGYKEPTHIVVDHARHLYVLDSKRQKIFQFDSAGNFLSDDFSFVQDGRQWIPHSMAVRANDDLWVFYKAPGKQKEPGKILVFQPTGETGDNWAGALAIDSCDFGEKPFPSQALIALDWEDNLLLLDQEQETHMKCDSDGMLVLQKGPEGDYARFKGAQGMTVDNFGYLYIANTEGHGIQKFFDGQWIKTRWPQLKGNDKLYFKRPHGLAVDQQLFVYVADTENHRIKKYTNKGEKLLSCWGKKNAAKGSKYGQFKKPKDVAVSPDGRYVYVADTGNKRVQRFINQ</sequence>
<keyword evidence="1" id="KW-0677">Repeat</keyword>
<accession>A0A2G6E8T6</accession>
<dbReference type="GO" id="GO:0006508">
    <property type="term" value="P:proteolysis"/>
    <property type="evidence" value="ECO:0007669"/>
    <property type="project" value="InterPro"/>
</dbReference>
<gene>
    <name evidence="5" type="ORF">CSB45_02855</name>
</gene>
<evidence type="ECO:0000256" key="3">
    <source>
        <dbReference type="SAM" id="MobiDB-lite"/>
    </source>
</evidence>
<proteinExistence type="predicted"/>
<dbReference type="EMBL" id="PDPS01000022">
    <property type="protein sequence ID" value="PID58500.1"/>
    <property type="molecule type" value="Genomic_DNA"/>
</dbReference>
<dbReference type="GO" id="GO:0004197">
    <property type="term" value="F:cysteine-type endopeptidase activity"/>
    <property type="evidence" value="ECO:0007669"/>
    <property type="project" value="InterPro"/>
</dbReference>